<organism evidence="2 3">
    <name type="scientific">Corynebacterium endometrii</name>
    <dbReference type="NCBI Taxonomy" id="2488819"/>
    <lineage>
        <taxon>Bacteria</taxon>
        <taxon>Bacillati</taxon>
        <taxon>Actinomycetota</taxon>
        <taxon>Actinomycetes</taxon>
        <taxon>Mycobacteriales</taxon>
        <taxon>Corynebacteriaceae</taxon>
        <taxon>Corynebacterium</taxon>
    </lineage>
</organism>
<evidence type="ECO:0008006" key="4">
    <source>
        <dbReference type="Google" id="ProtNLM"/>
    </source>
</evidence>
<dbReference type="Proteomes" id="UP000296352">
    <property type="component" value="Chromosome"/>
</dbReference>
<feature type="transmembrane region" description="Helical" evidence="1">
    <location>
        <begin position="61"/>
        <end position="79"/>
    </location>
</feature>
<proteinExistence type="predicted"/>
<dbReference type="RefSeq" id="WP_136141398.1">
    <property type="nucleotide sequence ID" value="NZ_CP039247.1"/>
</dbReference>
<evidence type="ECO:0000256" key="1">
    <source>
        <dbReference type="SAM" id="Phobius"/>
    </source>
</evidence>
<dbReference type="KEGG" id="cee:CENDO_07090"/>
<dbReference type="OrthoDB" id="3401220at2"/>
<dbReference type="AlphaFoldDB" id="A0A4P7QG30"/>
<reference evidence="2 3" key="1">
    <citation type="submission" date="2019-04" db="EMBL/GenBank/DDBJ databases">
        <title>Corynebacterium endometrii sp. nov., isolated from the uterus of a cow with endometritis.</title>
        <authorList>
            <person name="Ballas P."/>
            <person name="Ruckert C."/>
            <person name="Wagener K."/>
            <person name="Drillich M."/>
            <person name="Kaempfer P."/>
            <person name="Busse H.-J."/>
            <person name="Ehling-Schulz M."/>
        </authorList>
    </citation>
    <scope>NUCLEOTIDE SEQUENCE [LARGE SCALE GENOMIC DNA]</scope>
    <source>
        <strain evidence="2 3">LMM-1653</strain>
    </source>
</reference>
<accession>A0A4P7QG30</accession>
<evidence type="ECO:0000313" key="3">
    <source>
        <dbReference type="Proteomes" id="UP000296352"/>
    </source>
</evidence>
<protein>
    <recommendedName>
        <fullName evidence="4">DUF2631 domain-containing protein</fullName>
    </recommendedName>
</protein>
<evidence type="ECO:0000313" key="2">
    <source>
        <dbReference type="EMBL" id="QCB28692.1"/>
    </source>
</evidence>
<feature type="transmembrane region" description="Helical" evidence="1">
    <location>
        <begin position="31"/>
        <end position="49"/>
    </location>
</feature>
<sequence length="144" mass="15913">MSTHKKPAPQIYDGVSTSDVPSAGFGWSRTPFIGTQVAGWVSVFVLLMYNFGNHRGHVETIWLLVLAAVIALGLVLHMLQPKLNQVRTVTARNQPVGHVEMDYMYDQATVSGRYAELTDGQLRALNIDPARVAHLRTNQDAISQ</sequence>
<gene>
    <name evidence="2" type="ORF">CENDO_07090</name>
</gene>
<keyword evidence="1" id="KW-1133">Transmembrane helix</keyword>
<keyword evidence="1" id="KW-0812">Transmembrane</keyword>
<dbReference type="Pfam" id="PF10939">
    <property type="entry name" value="DUF2631"/>
    <property type="match status" value="1"/>
</dbReference>
<keyword evidence="3" id="KW-1185">Reference proteome</keyword>
<keyword evidence="1" id="KW-0472">Membrane</keyword>
<name>A0A4P7QG30_9CORY</name>
<dbReference type="InterPro" id="IPR024341">
    <property type="entry name" value="DUF2631"/>
</dbReference>
<dbReference type="EMBL" id="CP039247">
    <property type="protein sequence ID" value="QCB28692.1"/>
    <property type="molecule type" value="Genomic_DNA"/>
</dbReference>